<evidence type="ECO:0000313" key="3">
    <source>
        <dbReference type="EMBL" id="KAI5083682.1"/>
    </source>
</evidence>
<dbReference type="EMBL" id="JABFUD020000002">
    <property type="protein sequence ID" value="KAI5083682.1"/>
    <property type="molecule type" value="Genomic_DNA"/>
</dbReference>
<feature type="region of interest" description="Disordered" evidence="1">
    <location>
        <begin position="86"/>
        <end position="107"/>
    </location>
</feature>
<sequence>MRTPAFVLFIGVVFLFPLGAEFVDGRPLQQAGAAAAQASPLSQKKLAKLEDISASDDVAVPAAADGQQERVTMLVLPSSTAPAHKPTIFPILNGRRTPPPGNRQIHH</sequence>
<dbReference type="Proteomes" id="UP000886520">
    <property type="component" value="Chromosome 3"/>
</dbReference>
<feature type="signal peptide" evidence="2">
    <location>
        <begin position="1"/>
        <end position="25"/>
    </location>
</feature>
<feature type="chain" id="PRO_5038868740" evidence="2">
    <location>
        <begin position="26"/>
        <end position="107"/>
    </location>
</feature>
<evidence type="ECO:0000313" key="4">
    <source>
        <dbReference type="Proteomes" id="UP000886520"/>
    </source>
</evidence>
<gene>
    <name evidence="3" type="ORF">GOP47_0003425</name>
</gene>
<evidence type="ECO:0000256" key="2">
    <source>
        <dbReference type="SAM" id="SignalP"/>
    </source>
</evidence>
<name>A0A9D4VDZ1_ADICA</name>
<dbReference type="AlphaFoldDB" id="A0A9D4VDZ1"/>
<evidence type="ECO:0000256" key="1">
    <source>
        <dbReference type="SAM" id="MobiDB-lite"/>
    </source>
</evidence>
<accession>A0A9D4VDZ1</accession>
<proteinExistence type="predicted"/>
<organism evidence="3 4">
    <name type="scientific">Adiantum capillus-veneris</name>
    <name type="common">Maidenhair fern</name>
    <dbReference type="NCBI Taxonomy" id="13818"/>
    <lineage>
        <taxon>Eukaryota</taxon>
        <taxon>Viridiplantae</taxon>
        <taxon>Streptophyta</taxon>
        <taxon>Embryophyta</taxon>
        <taxon>Tracheophyta</taxon>
        <taxon>Polypodiopsida</taxon>
        <taxon>Polypodiidae</taxon>
        <taxon>Polypodiales</taxon>
        <taxon>Pteridineae</taxon>
        <taxon>Pteridaceae</taxon>
        <taxon>Vittarioideae</taxon>
        <taxon>Adiantum</taxon>
    </lineage>
</organism>
<reference evidence="3" key="1">
    <citation type="submission" date="2021-01" db="EMBL/GenBank/DDBJ databases">
        <title>Adiantum capillus-veneris genome.</title>
        <authorList>
            <person name="Fang Y."/>
            <person name="Liao Q."/>
        </authorList>
    </citation>
    <scope>NUCLEOTIDE SEQUENCE</scope>
    <source>
        <strain evidence="3">H3</strain>
        <tissue evidence="3">Leaf</tissue>
    </source>
</reference>
<protein>
    <submittedName>
        <fullName evidence="3">Uncharacterized protein</fullName>
    </submittedName>
</protein>
<keyword evidence="4" id="KW-1185">Reference proteome</keyword>
<keyword evidence="2" id="KW-0732">Signal</keyword>
<comment type="caution">
    <text evidence="3">The sequence shown here is derived from an EMBL/GenBank/DDBJ whole genome shotgun (WGS) entry which is preliminary data.</text>
</comment>